<dbReference type="PROSITE" id="PS50931">
    <property type="entry name" value="HTH_LYSR"/>
    <property type="match status" value="1"/>
</dbReference>
<dbReference type="SUPFAM" id="SSF53850">
    <property type="entry name" value="Periplasmic binding protein-like II"/>
    <property type="match status" value="1"/>
</dbReference>
<dbReference type="Gene3D" id="1.10.10.10">
    <property type="entry name" value="Winged helix-like DNA-binding domain superfamily/Winged helix DNA-binding domain"/>
    <property type="match status" value="1"/>
</dbReference>
<dbReference type="InterPro" id="IPR005119">
    <property type="entry name" value="LysR_subst-bd"/>
</dbReference>
<keyword evidence="11" id="KW-1185">Reference proteome</keyword>
<keyword evidence="7" id="KW-0010">Activator</keyword>
<protein>
    <recommendedName>
        <fullName evidence="9">HTH lysR-type domain-containing protein</fullName>
    </recommendedName>
</protein>
<dbReference type="InterPro" id="IPR000847">
    <property type="entry name" value="LysR_HTH_N"/>
</dbReference>
<evidence type="ECO:0000259" key="9">
    <source>
        <dbReference type="PROSITE" id="PS50931"/>
    </source>
</evidence>
<dbReference type="PANTHER" id="PTHR30118">
    <property type="entry name" value="HTH-TYPE TRANSCRIPTIONAL REGULATOR LEUO-RELATED"/>
    <property type="match status" value="1"/>
</dbReference>
<accession>A0A0R3MCR6</accession>
<evidence type="ECO:0000256" key="5">
    <source>
        <dbReference type="ARBA" id="ARBA00023015"/>
    </source>
</evidence>
<evidence type="ECO:0000313" key="11">
    <source>
        <dbReference type="Proteomes" id="UP000050863"/>
    </source>
</evidence>
<evidence type="ECO:0000256" key="2">
    <source>
        <dbReference type="ARBA" id="ARBA00009437"/>
    </source>
</evidence>
<comment type="caution">
    <text evidence="10">The sequence shown here is derived from an EMBL/GenBank/DDBJ whole genome shotgun (WGS) entry which is preliminary data.</text>
</comment>
<dbReference type="Gene3D" id="3.40.190.10">
    <property type="entry name" value="Periplasmic binding protein-like II"/>
    <property type="match status" value="2"/>
</dbReference>
<dbReference type="InterPro" id="IPR050389">
    <property type="entry name" value="LysR-type_TF"/>
</dbReference>
<dbReference type="SUPFAM" id="SSF46785">
    <property type="entry name" value="Winged helix' DNA-binding domain"/>
    <property type="match status" value="1"/>
</dbReference>
<dbReference type="Proteomes" id="UP000050863">
    <property type="component" value="Unassembled WGS sequence"/>
</dbReference>
<name>A0A0R3MCR6_9BRAD</name>
<proteinExistence type="inferred from homology"/>
<sequence length="312" mass="35508">MRFEGLDLNLLIALDAILEERSVMAASRRLHLSQPAMSAAIGRLRHYFNDDIFTISQRKLVPTPLAQSLERPTRDILLRIRANLISVPRFEAANSQRRFRIVVSDYASMVLMHPVMKRVYQSAPGISFELFPFNDRVHDQLQRGDVDFVIVPDVDVLDGHPKQYLFADEFCCVAWTGSRKVGRSVSLSRYLQLGHVTAQFGPTRRAAFEERALVKLGYKRRIEVVAPNFTTMATMVIGTDRVATMHERLAVLFARNFPLKLLRAPVRISGFREILQWPASFHSDPALVWMREIISDVAAEIDRTPAAKMTFG</sequence>
<keyword evidence="4" id="KW-0678">Repressor</keyword>
<dbReference type="RefSeq" id="WP_057833411.1">
    <property type="nucleotide sequence ID" value="NZ_LLXZ01000003.1"/>
</dbReference>
<dbReference type="PRINTS" id="PR00039">
    <property type="entry name" value="HTHLYSR"/>
</dbReference>
<dbReference type="GO" id="GO:0003700">
    <property type="term" value="F:DNA-binding transcription factor activity"/>
    <property type="evidence" value="ECO:0007669"/>
    <property type="project" value="InterPro"/>
</dbReference>
<evidence type="ECO:0000256" key="6">
    <source>
        <dbReference type="ARBA" id="ARBA00023125"/>
    </source>
</evidence>
<evidence type="ECO:0000256" key="7">
    <source>
        <dbReference type="ARBA" id="ARBA00023159"/>
    </source>
</evidence>
<evidence type="ECO:0000256" key="8">
    <source>
        <dbReference type="ARBA" id="ARBA00023163"/>
    </source>
</evidence>
<feature type="domain" description="HTH lysR-type" evidence="9">
    <location>
        <begin position="6"/>
        <end position="63"/>
    </location>
</feature>
<dbReference type="Pfam" id="PF03466">
    <property type="entry name" value="LysR_substrate"/>
    <property type="match status" value="1"/>
</dbReference>
<dbReference type="GO" id="GO:0003677">
    <property type="term" value="F:DNA binding"/>
    <property type="evidence" value="ECO:0007669"/>
    <property type="project" value="UniProtKB-KW"/>
</dbReference>
<comment type="function">
    <text evidence="1">NodD regulates the expression of the nodABCFE genes which encode other nodulation proteins. NodD is also a negative regulator of its own expression. Binds flavonoids as inducers.</text>
</comment>
<gene>
    <name evidence="10" type="ORF">CQ12_16055</name>
</gene>
<dbReference type="AlphaFoldDB" id="A0A0R3MCR6"/>
<comment type="similarity">
    <text evidence="2">Belongs to the LysR transcriptional regulatory family.</text>
</comment>
<dbReference type="Pfam" id="PF00126">
    <property type="entry name" value="HTH_1"/>
    <property type="match status" value="1"/>
</dbReference>
<evidence type="ECO:0000256" key="1">
    <source>
        <dbReference type="ARBA" id="ARBA00003502"/>
    </source>
</evidence>
<reference evidence="10 11" key="1">
    <citation type="submission" date="2014-03" db="EMBL/GenBank/DDBJ databases">
        <title>Bradyrhizobium valentinum sp. nov., isolated from effective nodules of Lupinus mariae-josephae, a lupine endemic of basic-lime soils in Eastern Spain.</title>
        <authorList>
            <person name="Duran D."/>
            <person name="Rey L."/>
            <person name="Navarro A."/>
            <person name="Busquets A."/>
            <person name="Imperial J."/>
            <person name="Ruiz-Argueso T."/>
        </authorList>
    </citation>
    <scope>NUCLEOTIDE SEQUENCE [LARGE SCALE GENOMIC DNA]</scope>
    <source>
        <strain evidence="10 11">PAC68</strain>
    </source>
</reference>
<evidence type="ECO:0000256" key="4">
    <source>
        <dbReference type="ARBA" id="ARBA00022491"/>
    </source>
</evidence>
<dbReference type="OrthoDB" id="8339333at2"/>
<evidence type="ECO:0000313" key="10">
    <source>
        <dbReference type="EMBL" id="KRR15299.1"/>
    </source>
</evidence>
<organism evidence="10 11">
    <name type="scientific">Bradyrhizobium jicamae</name>
    <dbReference type="NCBI Taxonomy" id="280332"/>
    <lineage>
        <taxon>Bacteria</taxon>
        <taxon>Pseudomonadati</taxon>
        <taxon>Pseudomonadota</taxon>
        <taxon>Alphaproteobacteria</taxon>
        <taxon>Hyphomicrobiales</taxon>
        <taxon>Nitrobacteraceae</taxon>
        <taxon>Bradyrhizobium</taxon>
    </lineage>
</organism>
<evidence type="ECO:0000256" key="3">
    <source>
        <dbReference type="ARBA" id="ARBA00022458"/>
    </source>
</evidence>
<keyword evidence="6" id="KW-0238">DNA-binding</keyword>
<dbReference type="EMBL" id="LLXZ01000003">
    <property type="protein sequence ID" value="KRR15299.1"/>
    <property type="molecule type" value="Genomic_DNA"/>
</dbReference>
<keyword evidence="3" id="KW-0536">Nodulation</keyword>
<keyword evidence="5" id="KW-0805">Transcription regulation</keyword>
<dbReference type="PANTHER" id="PTHR30118:SF6">
    <property type="entry name" value="HTH-TYPE TRANSCRIPTIONAL REGULATOR LEUO"/>
    <property type="match status" value="1"/>
</dbReference>
<dbReference type="InterPro" id="IPR036390">
    <property type="entry name" value="WH_DNA-bd_sf"/>
</dbReference>
<keyword evidence="8" id="KW-0804">Transcription</keyword>
<dbReference type="STRING" id="280332.CQ12_16055"/>
<dbReference type="InterPro" id="IPR036388">
    <property type="entry name" value="WH-like_DNA-bd_sf"/>
</dbReference>